<sequence>MAIANEKIIKKMIHELYQAKESEQSYTKMVRHISNVKLLCELFLEEDQTQVTDSDTISDEEIKAMLGASVGTASSNQDKIKRTYQPEEDANGSSIFDF</sequence>
<dbReference type="InterPro" id="IPR035218">
    <property type="entry name" value="DUF5327"/>
</dbReference>
<dbReference type="Proteomes" id="UP000281813">
    <property type="component" value="Unassembled WGS sequence"/>
</dbReference>
<dbReference type="OrthoDB" id="2692029at2"/>
<accession>A0A494YYV7</accession>
<name>A0A494YYV7_9BACI</name>
<dbReference type="RefSeq" id="WP_121131549.1">
    <property type="nucleotide sequence ID" value="NZ_JBHUFK010000065.1"/>
</dbReference>
<protein>
    <recommendedName>
        <fullName evidence="4">YwdI family protein</fullName>
    </recommendedName>
</protein>
<feature type="region of interest" description="Disordered" evidence="1">
    <location>
        <begin position="68"/>
        <end position="98"/>
    </location>
</feature>
<dbReference type="EMBL" id="RBZO01000014">
    <property type="protein sequence ID" value="RKQ15419.1"/>
    <property type="molecule type" value="Genomic_DNA"/>
</dbReference>
<proteinExistence type="predicted"/>
<evidence type="ECO:0008006" key="4">
    <source>
        <dbReference type="Google" id="ProtNLM"/>
    </source>
</evidence>
<gene>
    <name evidence="2" type="ORF">D8M05_10510</name>
</gene>
<reference evidence="2 3" key="1">
    <citation type="journal article" date="2015" name="Antonie Van Leeuwenhoek">
        <title>Oceanobacillus bengalensis sp. nov., a bacterium isolated from seawater of the Bay of Bengal.</title>
        <authorList>
            <person name="Yongchang O."/>
            <person name="Xiang W."/>
            <person name="Wang G."/>
        </authorList>
    </citation>
    <scope>NUCLEOTIDE SEQUENCE [LARGE SCALE GENOMIC DNA]</scope>
    <source>
        <strain evidence="2 3">MCCC 1K00260</strain>
    </source>
</reference>
<evidence type="ECO:0000313" key="3">
    <source>
        <dbReference type="Proteomes" id="UP000281813"/>
    </source>
</evidence>
<organism evidence="2 3">
    <name type="scientific">Oceanobacillus bengalensis</name>
    <dbReference type="NCBI Taxonomy" id="1435466"/>
    <lineage>
        <taxon>Bacteria</taxon>
        <taxon>Bacillati</taxon>
        <taxon>Bacillota</taxon>
        <taxon>Bacilli</taxon>
        <taxon>Bacillales</taxon>
        <taxon>Bacillaceae</taxon>
        <taxon>Oceanobacillus</taxon>
    </lineage>
</organism>
<evidence type="ECO:0000313" key="2">
    <source>
        <dbReference type="EMBL" id="RKQ15419.1"/>
    </source>
</evidence>
<evidence type="ECO:0000256" key="1">
    <source>
        <dbReference type="SAM" id="MobiDB-lite"/>
    </source>
</evidence>
<comment type="caution">
    <text evidence="2">The sequence shown here is derived from an EMBL/GenBank/DDBJ whole genome shotgun (WGS) entry which is preliminary data.</text>
</comment>
<keyword evidence="3" id="KW-1185">Reference proteome</keyword>
<dbReference type="Pfam" id="PF17261">
    <property type="entry name" value="DUF5327"/>
    <property type="match status" value="1"/>
</dbReference>
<dbReference type="AlphaFoldDB" id="A0A494YYV7"/>